<evidence type="ECO:0000313" key="2">
    <source>
        <dbReference type="EMBL" id="CZS91826.1"/>
    </source>
</evidence>
<dbReference type="EMBL" id="FJUX01000010">
    <property type="protein sequence ID" value="CZS91826.1"/>
    <property type="molecule type" value="Genomic_DNA"/>
</dbReference>
<reference evidence="3" key="1">
    <citation type="submission" date="2016-03" db="EMBL/GenBank/DDBJ databases">
        <authorList>
            <person name="Guldener U."/>
        </authorList>
    </citation>
    <scope>NUCLEOTIDE SEQUENCE [LARGE SCALE GENOMIC DNA]</scope>
    <source>
        <strain evidence="3">04CH-RAC-A.6.1</strain>
    </source>
</reference>
<proteinExistence type="predicted"/>
<dbReference type="InterPro" id="IPR039261">
    <property type="entry name" value="FNR_nucleotide-bd"/>
</dbReference>
<protein>
    <recommendedName>
        <fullName evidence="1">Oxidoreductase FAD/NAD(P)-binding domain-containing protein</fullName>
    </recommendedName>
</protein>
<organism evidence="2 3">
    <name type="scientific">Rhynchosporium agropyri</name>
    <dbReference type="NCBI Taxonomy" id="914238"/>
    <lineage>
        <taxon>Eukaryota</taxon>
        <taxon>Fungi</taxon>
        <taxon>Dikarya</taxon>
        <taxon>Ascomycota</taxon>
        <taxon>Pezizomycotina</taxon>
        <taxon>Leotiomycetes</taxon>
        <taxon>Helotiales</taxon>
        <taxon>Ploettnerulaceae</taxon>
        <taxon>Rhynchosporium</taxon>
    </lineage>
</organism>
<dbReference type="Gene3D" id="3.40.50.80">
    <property type="entry name" value="Nucleotide-binding domain of ferredoxin-NADP reductase (FNR) module"/>
    <property type="match status" value="1"/>
</dbReference>
<dbReference type="Proteomes" id="UP000178912">
    <property type="component" value="Unassembled WGS sequence"/>
</dbReference>
<sequence>MAIQFAYSFLDTYTGRCVKWLHKIWGDAKDQTQLRFVDAKKSESDILLEEQMEKFAKEHSEQIKISHVLSHPREQ</sequence>
<feature type="domain" description="Oxidoreductase FAD/NAD(P)-binding" evidence="1">
    <location>
        <begin position="19"/>
        <end position="74"/>
    </location>
</feature>
<gene>
    <name evidence="2" type="ORF">RAG0_02369</name>
</gene>
<accession>A0A1E1K144</accession>
<dbReference type="SUPFAM" id="SSF52343">
    <property type="entry name" value="Ferredoxin reductase-like, C-terminal NADP-linked domain"/>
    <property type="match status" value="1"/>
</dbReference>
<dbReference type="GO" id="GO:0016491">
    <property type="term" value="F:oxidoreductase activity"/>
    <property type="evidence" value="ECO:0007669"/>
    <property type="project" value="InterPro"/>
</dbReference>
<name>A0A1E1K144_9HELO</name>
<evidence type="ECO:0000259" key="1">
    <source>
        <dbReference type="Pfam" id="PF00175"/>
    </source>
</evidence>
<dbReference type="AlphaFoldDB" id="A0A1E1K144"/>
<dbReference type="OrthoDB" id="432685at2759"/>
<dbReference type="Pfam" id="PF00175">
    <property type="entry name" value="NAD_binding_1"/>
    <property type="match status" value="1"/>
</dbReference>
<evidence type="ECO:0000313" key="3">
    <source>
        <dbReference type="Proteomes" id="UP000178912"/>
    </source>
</evidence>
<keyword evidence="3" id="KW-1185">Reference proteome</keyword>
<dbReference type="InterPro" id="IPR001433">
    <property type="entry name" value="OxRdtase_FAD/NAD-bd"/>
</dbReference>